<reference evidence="3 4" key="1">
    <citation type="submission" date="2019-12" db="EMBL/GenBank/DDBJ databases">
        <authorList>
            <person name="Dong K."/>
        </authorList>
    </citation>
    <scope>NUCLEOTIDE SEQUENCE [LARGE SCALE GENOMIC DNA]</scope>
    <source>
        <strain evidence="3 4">JCM 31225</strain>
    </source>
</reference>
<name>A0A6N8KU66_9SPHI</name>
<evidence type="ECO:0000256" key="1">
    <source>
        <dbReference type="SAM" id="SignalP"/>
    </source>
</evidence>
<evidence type="ECO:0000313" key="4">
    <source>
        <dbReference type="Proteomes" id="UP000435036"/>
    </source>
</evidence>
<feature type="signal peptide" evidence="1">
    <location>
        <begin position="1"/>
        <end position="20"/>
    </location>
</feature>
<dbReference type="Gene3D" id="2.40.128.110">
    <property type="entry name" value="Lipid/polyisoprenoid-binding, YceI-like"/>
    <property type="match status" value="1"/>
</dbReference>
<dbReference type="InterPro" id="IPR036761">
    <property type="entry name" value="TTHA0802/YceI-like_sf"/>
</dbReference>
<keyword evidence="4" id="KW-1185">Reference proteome</keyword>
<dbReference type="Proteomes" id="UP000435036">
    <property type="component" value="Unassembled WGS sequence"/>
</dbReference>
<dbReference type="AlphaFoldDB" id="A0A6N8KU66"/>
<dbReference type="SUPFAM" id="SSF101874">
    <property type="entry name" value="YceI-like"/>
    <property type="match status" value="1"/>
</dbReference>
<evidence type="ECO:0000313" key="3">
    <source>
        <dbReference type="EMBL" id="MVZ61000.1"/>
    </source>
</evidence>
<gene>
    <name evidence="3" type="ORF">GQF63_03090</name>
</gene>
<organism evidence="3 4">
    <name type="scientific">Sphingobacterium humi</name>
    <dbReference type="NCBI Taxonomy" id="1796905"/>
    <lineage>
        <taxon>Bacteria</taxon>
        <taxon>Pseudomonadati</taxon>
        <taxon>Bacteroidota</taxon>
        <taxon>Sphingobacteriia</taxon>
        <taxon>Sphingobacteriales</taxon>
        <taxon>Sphingobacteriaceae</taxon>
        <taxon>Sphingobacterium</taxon>
    </lineage>
</organism>
<dbReference type="SMART" id="SM00867">
    <property type="entry name" value="YceI"/>
    <property type="match status" value="1"/>
</dbReference>
<dbReference type="EMBL" id="WSQA01000002">
    <property type="protein sequence ID" value="MVZ61000.1"/>
    <property type="molecule type" value="Genomic_DNA"/>
</dbReference>
<proteinExistence type="predicted"/>
<accession>A0A6N8KU66</accession>
<sequence>MKTMLSLVTSLVLLGNMAFAQVKWTVDPAHSNVRFEVNHLGISVIDGEFSKLAGAVESKDSTQFNQAKISFEIDVNSINTRIAARDKHLKNDDFFNAEQFPKITLTDAVLTATKKGEFTLKGNLTIRDITKPVVFKVKQNNGVITDPWGKKRAGFTASTSINRMDYNIKYNDKLPNGVEAVASEVKIIVNTELVKN</sequence>
<dbReference type="PANTHER" id="PTHR34406:SF1">
    <property type="entry name" value="PROTEIN YCEI"/>
    <property type="match status" value="1"/>
</dbReference>
<dbReference type="InterPro" id="IPR007372">
    <property type="entry name" value="Lipid/polyisoprenoid-bd_YceI"/>
</dbReference>
<evidence type="ECO:0000259" key="2">
    <source>
        <dbReference type="SMART" id="SM00867"/>
    </source>
</evidence>
<dbReference type="PANTHER" id="PTHR34406">
    <property type="entry name" value="PROTEIN YCEI"/>
    <property type="match status" value="1"/>
</dbReference>
<dbReference type="Pfam" id="PF04264">
    <property type="entry name" value="YceI"/>
    <property type="match status" value="1"/>
</dbReference>
<keyword evidence="1" id="KW-0732">Signal</keyword>
<feature type="chain" id="PRO_5026910301" evidence="1">
    <location>
        <begin position="21"/>
        <end position="196"/>
    </location>
</feature>
<comment type="caution">
    <text evidence="3">The sequence shown here is derived from an EMBL/GenBank/DDBJ whole genome shotgun (WGS) entry which is preliminary data.</text>
</comment>
<dbReference type="OrthoDB" id="9811006at2"/>
<protein>
    <submittedName>
        <fullName evidence="3">Polyisoprenoid-binding protein</fullName>
    </submittedName>
</protein>
<dbReference type="RefSeq" id="WP_160367649.1">
    <property type="nucleotide sequence ID" value="NZ_WSQA01000002.1"/>
</dbReference>
<feature type="domain" description="Lipid/polyisoprenoid-binding YceI-like" evidence="2">
    <location>
        <begin position="23"/>
        <end position="194"/>
    </location>
</feature>